<reference evidence="2 3" key="1">
    <citation type="submission" date="2014-08" db="EMBL/GenBank/DDBJ databases">
        <title>Complete genome of a marine bacteria Jeotgalibacillus malaysiensis.</title>
        <authorList>
            <person name="Yaakop A.S."/>
            <person name="Chan K.-G."/>
            <person name="Goh K.M."/>
        </authorList>
    </citation>
    <scope>NUCLEOTIDE SEQUENCE [LARGE SCALE GENOMIC DNA]</scope>
    <source>
        <strain evidence="2 3">D5</strain>
        <plasmid evidence="3">Plasmid</plasmid>
    </source>
</reference>
<keyword evidence="3" id="KW-1185">Reference proteome</keyword>
<geneLocation type="plasmid" evidence="3"/>
<dbReference type="OrthoDB" id="2988542at2"/>
<evidence type="ECO:0000259" key="1">
    <source>
        <dbReference type="Pfam" id="PF18760"/>
    </source>
</evidence>
<dbReference type="AlphaFoldDB" id="A0A0B5AST4"/>
<organism evidence="2 3">
    <name type="scientific">Jeotgalibacillus malaysiensis</name>
    <dbReference type="NCBI Taxonomy" id="1508404"/>
    <lineage>
        <taxon>Bacteria</taxon>
        <taxon>Bacillati</taxon>
        <taxon>Bacillota</taxon>
        <taxon>Bacilli</taxon>
        <taxon>Bacillales</taxon>
        <taxon>Caryophanaceae</taxon>
        <taxon>Jeotgalibacillus</taxon>
    </lineage>
</organism>
<dbReference type="KEGG" id="jeo:JMA_38630"/>
<dbReference type="HOGENOM" id="CLU_1545563_0_0_9"/>
<evidence type="ECO:0000313" key="3">
    <source>
        <dbReference type="Proteomes" id="UP000031449"/>
    </source>
</evidence>
<dbReference type="EMBL" id="CP009417">
    <property type="protein sequence ID" value="AJD93181.1"/>
    <property type="molecule type" value="Genomic_DNA"/>
</dbReference>
<gene>
    <name evidence="2" type="ORF">JMA_38630</name>
</gene>
<name>A0A0B5AST4_9BACL</name>
<dbReference type="Pfam" id="PF18760">
    <property type="entry name" value="ART-PolyVal"/>
    <property type="match status" value="1"/>
</dbReference>
<dbReference type="InterPro" id="IPR049522">
    <property type="entry name" value="ART-PolyVal_dom"/>
</dbReference>
<dbReference type="Proteomes" id="UP000031449">
    <property type="component" value="Plasmid unnamed"/>
</dbReference>
<proteinExistence type="predicted"/>
<sequence>MHVYHGSPAKFEVFDYTKVGTQGTTEGKGFYFTDAKRIAEGYGANGYLYTVEWLGKKSLSSDAFTITPEQFRKYLIELDKKTDYLSNYGEVDFEGLERVLSYAMEGDYESSENDVDLISGVINASGDIHTTVTLLHKMFGYDSIITGAEWGGEQTIYIALIHDAFRIVDVTKL</sequence>
<dbReference type="BioCyc" id="JESP1508404:G14D9-13147-MONOMER"/>
<accession>A0A0B5AST4</accession>
<evidence type="ECO:0000313" key="2">
    <source>
        <dbReference type="EMBL" id="AJD93181.1"/>
    </source>
</evidence>
<feature type="domain" description="ART-PolyVal-like" evidence="1">
    <location>
        <begin position="2"/>
        <end position="106"/>
    </location>
</feature>
<keyword evidence="2" id="KW-0614">Plasmid</keyword>
<protein>
    <recommendedName>
        <fullName evidence="1">ART-PolyVal-like domain-containing protein</fullName>
    </recommendedName>
</protein>